<dbReference type="PANTHER" id="PTHR41521">
    <property type="match status" value="1"/>
</dbReference>
<dbReference type="AlphaFoldDB" id="A0A1R0L1D0"/>
<sequence length="105" mass="11783">MPAYVVVDVGVVEEEAGWAYAPVAQRSILDHGGRYLVAGPTPEPVEGTWDSQRLVVIEFPDMDRVRQWYDSPEYRRARRIREGKAQLRMLFVEGAPPEGFAPPAG</sequence>
<name>A0A1R0L1D0_9PSEU</name>
<dbReference type="InterPro" id="IPR011008">
    <property type="entry name" value="Dimeric_a/b-barrel"/>
</dbReference>
<evidence type="ECO:0000313" key="2">
    <source>
        <dbReference type="EMBL" id="OLZ55629.1"/>
    </source>
</evidence>
<dbReference type="InterPro" id="IPR010753">
    <property type="entry name" value="DUF1330"/>
</dbReference>
<dbReference type="SUPFAM" id="SSF54909">
    <property type="entry name" value="Dimeric alpha+beta barrel"/>
    <property type="match status" value="1"/>
</dbReference>
<dbReference type="Pfam" id="PF07045">
    <property type="entry name" value="DUF1330"/>
    <property type="match status" value="1"/>
</dbReference>
<accession>A0A1R0L1D0</accession>
<dbReference type="EMBL" id="MQUQ01000003">
    <property type="protein sequence ID" value="OLZ55629.1"/>
    <property type="molecule type" value="Genomic_DNA"/>
</dbReference>
<reference evidence="2 3" key="1">
    <citation type="submission" date="2016-01" db="EMBL/GenBank/DDBJ databases">
        <title>Amycolatopsis coloradensis genome sequencing and assembly.</title>
        <authorList>
            <person name="Mayilraj S."/>
        </authorList>
    </citation>
    <scope>NUCLEOTIDE SEQUENCE [LARGE SCALE GENOMIC DNA]</scope>
    <source>
        <strain evidence="2 3">DSM 44225</strain>
    </source>
</reference>
<evidence type="ECO:0000259" key="1">
    <source>
        <dbReference type="Pfam" id="PF07045"/>
    </source>
</evidence>
<dbReference type="Proteomes" id="UP000187486">
    <property type="component" value="Unassembled WGS sequence"/>
</dbReference>
<keyword evidence="3" id="KW-1185">Reference proteome</keyword>
<organism evidence="2 3">
    <name type="scientific">Amycolatopsis coloradensis</name>
    <dbReference type="NCBI Taxonomy" id="76021"/>
    <lineage>
        <taxon>Bacteria</taxon>
        <taxon>Bacillati</taxon>
        <taxon>Actinomycetota</taxon>
        <taxon>Actinomycetes</taxon>
        <taxon>Pseudonocardiales</taxon>
        <taxon>Pseudonocardiaceae</taxon>
        <taxon>Amycolatopsis</taxon>
    </lineage>
</organism>
<proteinExistence type="predicted"/>
<dbReference type="PANTHER" id="PTHR41521:SF4">
    <property type="entry name" value="BLR0684 PROTEIN"/>
    <property type="match status" value="1"/>
</dbReference>
<gene>
    <name evidence="2" type="ORF">BS329_06570</name>
</gene>
<protein>
    <recommendedName>
        <fullName evidence="1">DUF1330 domain-containing protein</fullName>
    </recommendedName>
</protein>
<dbReference type="RefSeq" id="WP_076156535.1">
    <property type="nucleotide sequence ID" value="NZ_JBEZVB010000085.1"/>
</dbReference>
<dbReference type="OrthoDB" id="9806380at2"/>
<feature type="domain" description="DUF1330" evidence="1">
    <location>
        <begin position="2"/>
        <end position="94"/>
    </location>
</feature>
<evidence type="ECO:0000313" key="3">
    <source>
        <dbReference type="Proteomes" id="UP000187486"/>
    </source>
</evidence>
<dbReference type="Gene3D" id="3.30.70.100">
    <property type="match status" value="1"/>
</dbReference>
<comment type="caution">
    <text evidence="2">The sequence shown here is derived from an EMBL/GenBank/DDBJ whole genome shotgun (WGS) entry which is preliminary data.</text>
</comment>